<dbReference type="RefSeq" id="WP_114615920.1">
    <property type="nucleotide sequence ID" value="NZ_CALIRK010000005.1"/>
</dbReference>
<dbReference type="OrthoDB" id="8969999at2"/>
<dbReference type="NCBIfam" id="NF046040">
    <property type="entry name" value="RelB_antitoxin"/>
    <property type="match status" value="1"/>
</dbReference>
<accession>A0A369LC40</accession>
<protein>
    <submittedName>
        <fullName evidence="1">CopG family transcriptional regulator</fullName>
    </submittedName>
</protein>
<reference evidence="4" key="2">
    <citation type="submission" date="2018-05" db="EMBL/GenBank/DDBJ databases">
        <title>Genome Sequencing of selected type strains of the family Eggerthellaceae.</title>
        <authorList>
            <person name="Danylec N."/>
            <person name="Stoll D.A."/>
            <person name="Doetsch A."/>
            <person name="Huch M."/>
        </authorList>
    </citation>
    <scope>NUCLEOTIDE SEQUENCE [LARGE SCALE GENOMIC DNA]</scope>
    <source>
        <strain evidence="4">DSM 22006</strain>
    </source>
</reference>
<name>A0A369LC40_9ACTN</name>
<dbReference type="EMBL" id="PPTO01000012">
    <property type="protein sequence ID" value="RDB57203.1"/>
    <property type="molecule type" value="Genomic_DNA"/>
</dbReference>
<comment type="caution">
    <text evidence="1">The sequence shown here is derived from an EMBL/GenBank/DDBJ whole genome shotgun (WGS) entry which is preliminary data.</text>
</comment>
<dbReference type="AlphaFoldDB" id="A0A369LC40"/>
<reference evidence="1 3" key="1">
    <citation type="journal article" date="2018" name="Elife">
        <title>Discovery and characterization of a prevalent human gut bacterial enzyme sufficient for the inactivation of a family of plant toxins.</title>
        <authorList>
            <person name="Koppel N."/>
            <person name="Bisanz J.E."/>
            <person name="Pandelia M.E."/>
            <person name="Turnbaugh P.J."/>
            <person name="Balskus E.P."/>
        </authorList>
    </citation>
    <scope>NUCLEOTIDE SEQUENCE [LARGE SCALE GENOMIC DNA]</scope>
    <source>
        <strain evidence="1 3">OB21 GAM31</strain>
    </source>
</reference>
<evidence type="ECO:0000313" key="2">
    <source>
        <dbReference type="EMBL" id="RNM33095.1"/>
    </source>
</evidence>
<evidence type="ECO:0000313" key="3">
    <source>
        <dbReference type="Proteomes" id="UP000253975"/>
    </source>
</evidence>
<dbReference type="Proteomes" id="UP000253975">
    <property type="component" value="Unassembled WGS sequence"/>
</dbReference>
<organism evidence="1 3">
    <name type="scientific">Slackia isoflavoniconvertens</name>
    <dbReference type="NCBI Taxonomy" id="572010"/>
    <lineage>
        <taxon>Bacteria</taxon>
        <taxon>Bacillati</taxon>
        <taxon>Actinomycetota</taxon>
        <taxon>Coriobacteriia</taxon>
        <taxon>Eggerthellales</taxon>
        <taxon>Eggerthellaceae</taxon>
        <taxon>Slackia</taxon>
    </lineage>
</organism>
<keyword evidence="4" id="KW-1185">Reference proteome</keyword>
<evidence type="ECO:0000313" key="4">
    <source>
        <dbReference type="Proteomes" id="UP000271472"/>
    </source>
</evidence>
<gene>
    <name evidence="1" type="ORF">C1881_07535</name>
    <name evidence="2" type="ORF">DMP05_08955</name>
</gene>
<dbReference type="InterPro" id="IPR046257">
    <property type="entry name" value="DUF6290"/>
</dbReference>
<dbReference type="GeneID" id="98663408"/>
<reference evidence="2" key="3">
    <citation type="journal article" date="2019" name="Microbiol. Resour. Announc.">
        <title>Draft Genome Sequences of Type Strains of Gordonibacter faecihominis, Paraeggerthella hongkongensis, Parvibacter caecicola,Slackia equolifaciens, Slackia faecicanis, and Slackia isoflavoniconvertens.</title>
        <authorList>
            <person name="Danylec N."/>
            <person name="Stoll D.A."/>
            <person name="Dotsch A."/>
            <person name="Huch M."/>
        </authorList>
    </citation>
    <scope>NUCLEOTIDE SEQUENCE</scope>
    <source>
        <strain evidence="2">DSM 22006</strain>
    </source>
</reference>
<proteinExistence type="predicted"/>
<dbReference type="EMBL" id="QIBZ01000020">
    <property type="protein sequence ID" value="RNM33095.1"/>
    <property type="molecule type" value="Genomic_DNA"/>
</dbReference>
<sequence>MSTMTMRIDDVDAAVVRKYAKFEGKTISDFIRDAVFEKIETQDDLAALRAAVEEDDGTRYTHAQVLAELGL</sequence>
<dbReference type="Proteomes" id="UP000271472">
    <property type="component" value="Unassembled WGS sequence"/>
</dbReference>
<evidence type="ECO:0000313" key="1">
    <source>
        <dbReference type="EMBL" id="RDB57203.1"/>
    </source>
</evidence>
<dbReference type="Pfam" id="PF19807">
    <property type="entry name" value="DUF6290"/>
    <property type="match status" value="1"/>
</dbReference>